<accession>A0AAU7JS61</accession>
<dbReference type="EMBL" id="CP157483">
    <property type="protein sequence ID" value="XBO42744.1"/>
    <property type="molecule type" value="Genomic_DNA"/>
</dbReference>
<dbReference type="RefSeq" id="WP_406830161.1">
    <property type="nucleotide sequence ID" value="NZ_CP157483.1"/>
</dbReference>
<name>A0AAU7JS61_9MICO</name>
<sequence>MQQDAPREDDPAAGNALLWLTGSVLAFGAFVLLVPGMQPQGRTWLWVGIVLLAVGGVTFALALRARLRYLAAHRASERDTMER</sequence>
<reference evidence="2" key="1">
    <citation type="submission" date="2024-05" db="EMBL/GenBank/DDBJ databases">
        <authorList>
            <person name="Kim S."/>
            <person name="Heo J."/>
            <person name="Choi H."/>
            <person name="Choi Y."/>
            <person name="Kwon S.-W."/>
            <person name="Kim Y."/>
        </authorList>
    </citation>
    <scope>NUCLEOTIDE SEQUENCE</scope>
    <source>
        <strain evidence="2">KACC 23699</strain>
    </source>
</reference>
<evidence type="ECO:0000256" key="1">
    <source>
        <dbReference type="SAM" id="Phobius"/>
    </source>
</evidence>
<evidence type="ECO:0000313" key="2">
    <source>
        <dbReference type="EMBL" id="XBO42744.1"/>
    </source>
</evidence>
<feature type="transmembrane region" description="Helical" evidence="1">
    <location>
        <begin position="12"/>
        <end position="37"/>
    </location>
</feature>
<organism evidence="2">
    <name type="scientific">Pedococcus sp. KACC 23699</name>
    <dbReference type="NCBI Taxonomy" id="3149228"/>
    <lineage>
        <taxon>Bacteria</taxon>
        <taxon>Bacillati</taxon>
        <taxon>Actinomycetota</taxon>
        <taxon>Actinomycetes</taxon>
        <taxon>Micrococcales</taxon>
        <taxon>Intrasporangiaceae</taxon>
        <taxon>Pedococcus</taxon>
    </lineage>
</organism>
<keyword evidence="1" id="KW-0472">Membrane</keyword>
<evidence type="ECO:0008006" key="3">
    <source>
        <dbReference type="Google" id="ProtNLM"/>
    </source>
</evidence>
<keyword evidence="1" id="KW-0812">Transmembrane</keyword>
<protein>
    <recommendedName>
        <fullName evidence="3">DUF2530 domain-containing protein</fullName>
    </recommendedName>
</protein>
<gene>
    <name evidence="2" type="ORF">ABEG17_14365</name>
</gene>
<keyword evidence="1" id="KW-1133">Transmembrane helix</keyword>
<dbReference type="AlphaFoldDB" id="A0AAU7JS61"/>
<proteinExistence type="predicted"/>
<feature type="transmembrane region" description="Helical" evidence="1">
    <location>
        <begin position="43"/>
        <end position="63"/>
    </location>
</feature>